<gene>
    <name evidence="1" type="ORF">Tci_411084</name>
</gene>
<reference evidence="1" key="1">
    <citation type="journal article" date="2019" name="Sci. Rep.">
        <title>Draft genome of Tanacetum cinerariifolium, the natural source of mosquito coil.</title>
        <authorList>
            <person name="Yamashiro T."/>
            <person name="Shiraishi A."/>
            <person name="Satake H."/>
            <person name="Nakayama K."/>
        </authorList>
    </citation>
    <scope>NUCLEOTIDE SEQUENCE</scope>
</reference>
<protein>
    <submittedName>
        <fullName evidence="1">ATPase, F1/V1/A1 complex, alpha/beta subunit, zinc knuckle CX2CX4HX4C</fullName>
    </submittedName>
</protein>
<sequence length="120" mass="13188">MSIEDEELNEMNGFNKDLNGAQFPPINGMDVNGNEGSDNSSATKFFAKSLVDIVNSSRLDNKLINVPTGVSENEDDVVIFDDEIIELGSKKWNLAMCRKFIGCSMGFMRLDITLGECGVD</sequence>
<dbReference type="AlphaFoldDB" id="A0A699HLN8"/>
<evidence type="ECO:0000313" key="1">
    <source>
        <dbReference type="EMBL" id="GEY39110.1"/>
    </source>
</evidence>
<name>A0A699HLN8_TANCI</name>
<dbReference type="EMBL" id="BKCJ010174614">
    <property type="protein sequence ID" value="GEY39110.1"/>
    <property type="molecule type" value="Genomic_DNA"/>
</dbReference>
<accession>A0A699HLN8</accession>
<organism evidence="1">
    <name type="scientific">Tanacetum cinerariifolium</name>
    <name type="common">Dalmatian daisy</name>
    <name type="synonym">Chrysanthemum cinerariifolium</name>
    <dbReference type="NCBI Taxonomy" id="118510"/>
    <lineage>
        <taxon>Eukaryota</taxon>
        <taxon>Viridiplantae</taxon>
        <taxon>Streptophyta</taxon>
        <taxon>Embryophyta</taxon>
        <taxon>Tracheophyta</taxon>
        <taxon>Spermatophyta</taxon>
        <taxon>Magnoliopsida</taxon>
        <taxon>eudicotyledons</taxon>
        <taxon>Gunneridae</taxon>
        <taxon>Pentapetalae</taxon>
        <taxon>asterids</taxon>
        <taxon>campanulids</taxon>
        <taxon>Asterales</taxon>
        <taxon>Asteraceae</taxon>
        <taxon>Asteroideae</taxon>
        <taxon>Anthemideae</taxon>
        <taxon>Anthemidinae</taxon>
        <taxon>Tanacetum</taxon>
    </lineage>
</organism>
<comment type="caution">
    <text evidence="1">The sequence shown here is derived from an EMBL/GenBank/DDBJ whole genome shotgun (WGS) entry which is preliminary data.</text>
</comment>
<proteinExistence type="predicted"/>